<dbReference type="SMART" id="SM00554">
    <property type="entry name" value="FAS1"/>
    <property type="match status" value="1"/>
</dbReference>
<gene>
    <name evidence="12" type="ORF">CKAN_02493500</name>
</gene>
<comment type="function">
    <text evidence="9">May be a cell surface adhesion protein.</text>
</comment>
<evidence type="ECO:0000256" key="9">
    <source>
        <dbReference type="ARBA" id="ARBA00024686"/>
    </source>
</evidence>
<name>A0A443PXU9_9MAGN</name>
<keyword evidence="5 10" id="KW-0732">Signal</keyword>
<dbReference type="InterPro" id="IPR000782">
    <property type="entry name" value="FAS1_domain"/>
</dbReference>
<evidence type="ECO:0000256" key="4">
    <source>
        <dbReference type="ARBA" id="ARBA00022622"/>
    </source>
</evidence>
<protein>
    <submittedName>
        <fullName evidence="12">Fasciclin-like arabinogalactan protein 12</fullName>
    </submittedName>
</protein>
<feature type="domain" description="FAS1" evidence="11">
    <location>
        <begin position="37"/>
        <end position="181"/>
    </location>
</feature>
<dbReference type="InterPro" id="IPR045003">
    <property type="entry name" value="FLA_A"/>
</dbReference>
<dbReference type="GO" id="GO:0098552">
    <property type="term" value="C:side of membrane"/>
    <property type="evidence" value="ECO:0007669"/>
    <property type="project" value="UniProtKB-KW"/>
</dbReference>
<evidence type="ECO:0000256" key="3">
    <source>
        <dbReference type="ARBA" id="ARBA00022475"/>
    </source>
</evidence>
<dbReference type="SUPFAM" id="SSF82153">
    <property type="entry name" value="FAS1 domain"/>
    <property type="match status" value="1"/>
</dbReference>
<comment type="caution">
    <text evidence="12">The sequence shown here is derived from an EMBL/GenBank/DDBJ whole genome shotgun (WGS) entry which is preliminary data.</text>
</comment>
<evidence type="ECO:0000256" key="7">
    <source>
        <dbReference type="ARBA" id="ARBA00023136"/>
    </source>
</evidence>
<dbReference type="OrthoDB" id="286301at2759"/>
<reference evidence="12 13" key="1">
    <citation type="journal article" date="2019" name="Nat. Plants">
        <title>Stout camphor tree genome fills gaps in understanding of flowering plant genome evolution.</title>
        <authorList>
            <person name="Chaw S.M."/>
            <person name="Liu Y.C."/>
            <person name="Wu Y.W."/>
            <person name="Wang H.Y."/>
            <person name="Lin C.I."/>
            <person name="Wu C.S."/>
            <person name="Ke H.M."/>
            <person name="Chang L.Y."/>
            <person name="Hsu C.Y."/>
            <person name="Yang H.T."/>
            <person name="Sudianto E."/>
            <person name="Hsu M.H."/>
            <person name="Wu K.P."/>
            <person name="Wang L.N."/>
            <person name="Leebens-Mack J.H."/>
            <person name="Tsai I.J."/>
        </authorList>
    </citation>
    <scope>NUCLEOTIDE SEQUENCE [LARGE SCALE GENOMIC DNA]</scope>
    <source>
        <strain evidence="13">cv. Chaw 1501</strain>
        <tissue evidence="12">Young leaves</tissue>
    </source>
</reference>
<comment type="similarity">
    <text evidence="2">Belongs to the fasciclin-like AGP family.</text>
</comment>
<dbReference type="FunFam" id="2.30.180.10:FF:000006">
    <property type="entry name" value="Fasciclin-like arabinogalactan protein 11"/>
    <property type="match status" value="1"/>
</dbReference>
<dbReference type="GO" id="GO:0005886">
    <property type="term" value="C:plasma membrane"/>
    <property type="evidence" value="ECO:0007669"/>
    <property type="project" value="UniProtKB-SubCell"/>
</dbReference>
<organism evidence="12 13">
    <name type="scientific">Cinnamomum micranthum f. kanehirae</name>
    <dbReference type="NCBI Taxonomy" id="337451"/>
    <lineage>
        <taxon>Eukaryota</taxon>
        <taxon>Viridiplantae</taxon>
        <taxon>Streptophyta</taxon>
        <taxon>Embryophyta</taxon>
        <taxon>Tracheophyta</taxon>
        <taxon>Spermatophyta</taxon>
        <taxon>Magnoliopsida</taxon>
        <taxon>Magnoliidae</taxon>
        <taxon>Laurales</taxon>
        <taxon>Lauraceae</taxon>
        <taxon>Cinnamomum</taxon>
    </lineage>
</organism>
<keyword evidence="7" id="KW-0472">Membrane</keyword>
<evidence type="ECO:0000259" key="11">
    <source>
        <dbReference type="PROSITE" id="PS50213"/>
    </source>
</evidence>
<dbReference type="AlphaFoldDB" id="A0A443PXU9"/>
<evidence type="ECO:0000256" key="1">
    <source>
        <dbReference type="ARBA" id="ARBA00004609"/>
    </source>
</evidence>
<evidence type="ECO:0000256" key="8">
    <source>
        <dbReference type="ARBA" id="ARBA00023180"/>
    </source>
</evidence>
<keyword evidence="13" id="KW-1185">Reference proteome</keyword>
<keyword evidence="6" id="KW-0654">Proteoglycan</keyword>
<evidence type="ECO:0000256" key="5">
    <source>
        <dbReference type="ARBA" id="ARBA00022729"/>
    </source>
</evidence>
<keyword evidence="8" id="KW-0325">Glycoprotein</keyword>
<evidence type="ECO:0000256" key="6">
    <source>
        <dbReference type="ARBA" id="ARBA00022974"/>
    </source>
</evidence>
<dbReference type="STRING" id="337451.A0A443PXU9"/>
<keyword evidence="4" id="KW-0449">Lipoprotein</keyword>
<dbReference type="GO" id="GO:0009834">
    <property type="term" value="P:plant-type secondary cell wall biogenesis"/>
    <property type="evidence" value="ECO:0007669"/>
    <property type="project" value="UniProtKB-ARBA"/>
</dbReference>
<feature type="chain" id="PRO_5019479126" evidence="10">
    <location>
        <begin position="28"/>
        <end position="243"/>
    </location>
</feature>
<dbReference type="PANTHER" id="PTHR32077">
    <property type="entry name" value="FASCICLIN-LIKE ARABINOGALACTAN PROTEIN"/>
    <property type="match status" value="1"/>
</dbReference>
<dbReference type="PROSITE" id="PS50213">
    <property type="entry name" value="FAS1"/>
    <property type="match status" value="1"/>
</dbReference>
<comment type="subcellular location">
    <subcellularLocation>
        <location evidence="1">Cell membrane</location>
        <topology evidence="1">Lipid-anchor</topology>
        <topology evidence="1">GPI-anchor</topology>
    </subcellularLocation>
</comment>
<sequence>MSAMNKLFCTFCYYMFFLALAIRTAMGQAPSPAPAGQPNITAILEKAGKFNMLIRLMTTTKVANQINNELNDTNDAMTIFAPTDAAFSALPSGTLNNLKDHEKSTLLQFHIVPQFILPSQFQTVSNPLRTHAGDVGTYGYPLNIITSGNMVNITTGVDNATISGTVHSDGQLAVYEVDNVLLPMAIYGAKPPTPATAPAPAPAKPKKVATAPMPPAIETSGDMGLRENAIVALVVAAFGVLWL</sequence>
<accession>A0A443PXU9</accession>
<evidence type="ECO:0000256" key="2">
    <source>
        <dbReference type="ARBA" id="ARBA00007843"/>
    </source>
</evidence>
<keyword evidence="3" id="KW-1003">Cell membrane</keyword>
<dbReference type="Gene3D" id="2.30.180.10">
    <property type="entry name" value="FAS1 domain"/>
    <property type="match status" value="1"/>
</dbReference>
<dbReference type="EMBL" id="QPKB01000011">
    <property type="protein sequence ID" value="RWR95584.1"/>
    <property type="molecule type" value="Genomic_DNA"/>
</dbReference>
<evidence type="ECO:0000313" key="13">
    <source>
        <dbReference type="Proteomes" id="UP000283530"/>
    </source>
</evidence>
<dbReference type="Pfam" id="PF02469">
    <property type="entry name" value="Fasciclin"/>
    <property type="match status" value="1"/>
</dbReference>
<dbReference type="Proteomes" id="UP000283530">
    <property type="component" value="Unassembled WGS sequence"/>
</dbReference>
<proteinExistence type="inferred from homology"/>
<keyword evidence="4" id="KW-0336">GPI-anchor</keyword>
<dbReference type="InterPro" id="IPR036378">
    <property type="entry name" value="FAS1_dom_sf"/>
</dbReference>
<feature type="signal peptide" evidence="10">
    <location>
        <begin position="1"/>
        <end position="27"/>
    </location>
</feature>
<evidence type="ECO:0000313" key="12">
    <source>
        <dbReference type="EMBL" id="RWR95584.1"/>
    </source>
</evidence>
<evidence type="ECO:0000256" key="10">
    <source>
        <dbReference type="SAM" id="SignalP"/>
    </source>
</evidence>
<dbReference type="PANTHER" id="PTHR32077:SF65">
    <property type="entry name" value="FASCICLIN-LIKE ARABINOGALACTAN PROTEIN 11"/>
    <property type="match status" value="1"/>
</dbReference>